<feature type="non-terminal residue" evidence="2">
    <location>
        <position position="91"/>
    </location>
</feature>
<dbReference type="InterPro" id="IPR045006">
    <property type="entry name" value="CHLI-like"/>
</dbReference>
<proteinExistence type="predicted"/>
<gene>
    <name evidence="2" type="ORF">S01H1_85374</name>
</gene>
<organism evidence="2">
    <name type="scientific">marine sediment metagenome</name>
    <dbReference type="NCBI Taxonomy" id="412755"/>
    <lineage>
        <taxon>unclassified sequences</taxon>
        <taxon>metagenomes</taxon>
        <taxon>ecological metagenomes</taxon>
    </lineage>
</organism>
<dbReference type="SUPFAM" id="SSF52540">
    <property type="entry name" value="P-loop containing nucleoside triphosphate hydrolases"/>
    <property type="match status" value="1"/>
</dbReference>
<dbReference type="Pfam" id="PF01078">
    <property type="entry name" value="Mg_chelatase"/>
    <property type="match status" value="1"/>
</dbReference>
<dbReference type="EMBL" id="BARS01058607">
    <property type="protein sequence ID" value="GAG49753.1"/>
    <property type="molecule type" value="Genomic_DNA"/>
</dbReference>
<protein>
    <recommendedName>
        <fullName evidence="1">Magnesium chelatase ChlI-like catalytic domain-containing protein</fullName>
    </recommendedName>
</protein>
<dbReference type="PANTHER" id="PTHR32039:SF7">
    <property type="entry name" value="COMPETENCE PROTEIN COMM"/>
    <property type="match status" value="1"/>
</dbReference>
<reference evidence="2" key="1">
    <citation type="journal article" date="2014" name="Front. Microbiol.">
        <title>High frequency of phylogenetically diverse reductive dehalogenase-homologous genes in deep subseafloor sedimentary metagenomes.</title>
        <authorList>
            <person name="Kawai M."/>
            <person name="Futagami T."/>
            <person name="Toyoda A."/>
            <person name="Takaki Y."/>
            <person name="Nishi S."/>
            <person name="Hori S."/>
            <person name="Arai W."/>
            <person name="Tsubouchi T."/>
            <person name="Morono Y."/>
            <person name="Uchiyama I."/>
            <person name="Ito T."/>
            <person name="Fujiyama A."/>
            <person name="Inagaki F."/>
            <person name="Takami H."/>
        </authorList>
    </citation>
    <scope>NUCLEOTIDE SEQUENCE</scope>
    <source>
        <strain evidence="2">Expedition CK06-06</strain>
    </source>
</reference>
<feature type="non-terminal residue" evidence="2">
    <location>
        <position position="1"/>
    </location>
</feature>
<dbReference type="PANTHER" id="PTHR32039">
    <property type="entry name" value="MAGNESIUM-CHELATASE SUBUNIT CHLI"/>
    <property type="match status" value="1"/>
</dbReference>
<dbReference type="Gene3D" id="3.40.50.300">
    <property type="entry name" value="P-loop containing nucleotide triphosphate hydrolases"/>
    <property type="match status" value="1"/>
</dbReference>
<comment type="caution">
    <text evidence="2">The sequence shown here is derived from an EMBL/GenBank/DDBJ whole genome shotgun (WGS) entry which is preliminary data.</text>
</comment>
<evidence type="ECO:0000313" key="2">
    <source>
        <dbReference type="EMBL" id="GAG49753.1"/>
    </source>
</evidence>
<name>X0YMN5_9ZZZZ</name>
<dbReference type="AlphaFoldDB" id="X0YMN5"/>
<dbReference type="InterPro" id="IPR000523">
    <property type="entry name" value="Mg_chelatse_chII-like_cat_dom"/>
</dbReference>
<accession>X0YMN5</accession>
<sequence length="91" mass="9911">LSEMTIEEVLETSKIHSVAGLLSPNKGLVLNRPFRNPHHTISDAAFAGGGSNPMPGEISLAHNGVLFLDELPEFKRNVLELLRQPIEDGKV</sequence>
<evidence type="ECO:0000259" key="1">
    <source>
        <dbReference type="Pfam" id="PF01078"/>
    </source>
</evidence>
<dbReference type="GO" id="GO:0005524">
    <property type="term" value="F:ATP binding"/>
    <property type="evidence" value="ECO:0007669"/>
    <property type="project" value="InterPro"/>
</dbReference>
<feature type="domain" description="Magnesium chelatase ChlI-like catalytic" evidence="1">
    <location>
        <begin position="1"/>
        <end position="91"/>
    </location>
</feature>
<dbReference type="InterPro" id="IPR027417">
    <property type="entry name" value="P-loop_NTPase"/>
</dbReference>